<evidence type="ECO:0000259" key="2">
    <source>
        <dbReference type="Pfam" id="PF09925"/>
    </source>
</evidence>
<feature type="transmembrane region" description="Helical" evidence="1">
    <location>
        <begin position="194"/>
        <end position="213"/>
    </location>
</feature>
<evidence type="ECO:0000256" key="1">
    <source>
        <dbReference type="SAM" id="Phobius"/>
    </source>
</evidence>
<feature type="transmembrane region" description="Helical" evidence="1">
    <location>
        <begin position="168"/>
        <end position="188"/>
    </location>
</feature>
<dbReference type="Proteomes" id="UP001432062">
    <property type="component" value="Chromosome"/>
</dbReference>
<gene>
    <name evidence="3" type="ORF">OG563_24510</name>
</gene>
<keyword evidence="4" id="KW-1185">Reference proteome</keyword>
<dbReference type="Pfam" id="PF09925">
    <property type="entry name" value="DUF2157"/>
    <property type="match status" value="1"/>
</dbReference>
<dbReference type="RefSeq" id="WP_327095730.1">
    <property type="nucleotide sequence ID" value="NZ_CP109149.1"/>
</dbReference>
<feature type="transmembrane region" description="Helical" evidence="1">
    <location>
        <begin position="267"/>
        <end position="286"/>
    </location>
</feature>
<keyword evidence="1" id="KW-0812">Transmembrane</keyword>
<evidence type="ECO:0000313" key="4">
    <source>
        <dbReference type="Proteomes" id="UP001432062"/>
    </source>
</evidence>
<reference evidence="3" key="1">
    <citation type="submission" date="2022-10" db="EMBL/GenBank/DDBJ databases">
        <title>The complete genomes of actinobacterial strains from the NBC collection.</title>
        <authorList>
            <person name="Joergensen T.S."/>
            <person name="Alvarez Arevalo M."/>
            <person name="Sterndorff E.B."/>
            <person name="Faurdal D."/>
            <person name="Vuksanovic O."/>
            <person name="Mourched A.-S."/>
            <person name="Charusanti P."/>
            <person name="Shaw S."/>
            <person name="Blin K."/>
            <person name="Weber T."/>
        </authorList>
    </citation>
    <scope>NUCLEOTIDE SEQUENCE</scope>
    <source>
        <strain evidence="3">NBC_01482</strain>
    </source>
</reference>
<name>A0ABZ1YGT3_9NOCA</name>
<feature type="domain" description="DUF2157" evidence="2">
    <location>
        <begin position="13"/>
        <end position="162"/>
    </location>
</feature>
<dbReference type="EMBL" id="CP109441">
    <property type="protein sequence ID" value="WUV42432.1"/>
    <property type="molecule type" value="Genomic_DNA"/>
</dbReference>
<evidence type="ECO:0000313" key="3">
    <source>
        <dbReference type="EMBL" id="WUV42432.1"/>
    </source>
</evidence>
<organism evidence="3 4">
    <name type="scientific">Nocardia vinacea</name>
    <dbReference type="NCBI Taxonomy" id="96468"/>
    <lineage>
        <taxon>Bacteria</taxon>
        <taxon>Bacillati</taxon>
        <taxon>Actinomycetota</taxon>
        <taxon>Actinomycetes</taxon>
        <taxon>Mycobacteriales</taxon>
        <taxon>Nocardiaceae</taxon>
        <taxon>Nocardia</taxon>
    </lineage>
</organism>
<protein>
    <submittedName>
        <fullName evidence="3">DUF2157 domain-containing protein</fullName>
    </submittedName>
</protein>
<feature type="transmembrane region" description="Helical" evidence="1">
    <location>
        <begin position="292"/>
        <end position="313"/>
    </location>
</feature>
<proteinExistence type="predicted"/>
<accession>A0ABZ1YGT3</accession>
<keyword evidence="1" id="KW-0472">Membrane</keyword>
<feature type="transmembrane region" description="Helical" evidence="1">
    <location>
        <begin position="117"/>
        <end position="137"/>
    </location>
</feature>
<sequence>MGIQDRSGAALRRLVDEGILTEDQRDAVAKALAAERTKPESPGRLFAEIAAYIGAGSMLGALALLLASSWDDLQRTGRIVIFGLVSVGLALGGIALAGGIAGLFTRTTVARTSRSRLATVLFVLASVSVAATVGSVFEGGNSDNAFVCACSAGLVVAVLGYSALPSVIGIFAAAWYSVVLVLVVLDEVFDVEEVWVGVGLLALGGIWFALTRFGLIVENWSGYVVAILIADAGAVTADTGPGHWGFVPTALVAVVCFVLYATQRSAVLVIGGSATVALAVGMAVADRFDGEVGVMVAIVIGGAVVLAVGALLLTRSSKPSA</sequence>
<dbReference type="InterPro" id="IPR018677">
    <property type="entry name" value="DUF2157"/>
</dbReference>
<feature type="transmembrane region" description="Helical" evidence="1">
    <location>
        <begin position="45"/>
        <end position="67"/>
    </location>
</feature>
<keyword evidence="1" id="KW-1133">Transmembrane helix</keyword>
<feature type="transmembrane region" description="Helical" evidence="1">
    <location>
        <begin position="79"/>
        <end position="105"/>
    </location>
</feature>
<feature type="transmembrane region" description="Helical" evidence="1">
    <location>
        <begin position="243"/>
        <end position="260"/>
    </location>
</feature>